<keyword evidence="3 10" id="KW-0963">Cytoplasm</keyword>
<dbReference type="InterPro" id="IPR045864">
    <property type="entry name" value="aa-tRNA-synth_II/BPL/LPL"/>
</dbReference>
<dbReference type="Gene3D" id="3.40.50.800">
    <property type="entry name" value="Anticodon-binding domain"/>
    <property type="match status" value="1"/>
</dbReference>
<comment type="subunit">
    <text evidence="2 10">Homodimer.</text>
</comment>
<dbReference type="RefSeq" id="WP_012056303.1">
    <property type="nucleotide sequence ID" value="NZ_CP007389.1"/>
</dbReference>
<comment type="catalytic activity">
    <reaction evidence="9 10">
        <text>tRNA(Pro) + L-proline + ATP = L-prolyl-tRNA(Pro) + AMP + diphosphate</text>
        <dbReference type="Rhea" id="RHEA:14305"/>
        <dbReference type="Rhea" id="RHEA-COMP:9700"/>
        <dbReference type="Rhea" id="RHEA-COMP:9702"/>
        <dbReference type="ChEBI" id="CHEBI:30616"/>
        <dbReference type="ChEBI" id="CHEBI:33019"/>
        <dbReference type="ChEBI" id="CHEBI:60039"/>
        <dbReference type="ChEBI" id="CHEBI:78442"/>
        <dbReference type="ChEBI" id="CHEBI:78532"/>
        <dbReference type="ChEBI" id="CHEBI:456215"/>
        <dbReference type="EC" id="6.1.1.15"/>
    </reaction>
</comment>
<evidence type="ECO:0000256" key="6">
    <source>
        <dbReference type="ARBA" id="ARBA00022840"/>
    </source>
</evidence>
<dbReference type="InterPro" id="IPR023717">
    <property type="entry name" value="Pro-tRNA-Synthase_IIa_type1"/>
</dbReference>
<evidence type="ECO:0000256" key="5">
    <source>
        <dbReference type="ARBA" id="ARBA00022741"/>
    </source>
</evidence>
<dbReference type="Pfam" id="PF03129">
    <property type="entry name" value="HGTP_anticodon"/>
    <property type="match status" value="1"/>
</dbReference>
<evidence type="ECO:0000259" key="11">
    <source>
        <dbReference type="PROSITE" id="PS50862"/>
    </source>
</evidence>
<dbReference type="NCBIfam" id="TIGR00409">
    <property type="entry name" value="proS_fam_II"/>
    <property type="match status" value="1"/>
</dbReference>
<comment type="subcellular location">
    <subcellularLocation>
        <location evidence="1 10">Cytoplasm</location>
    </subcellularLocation>
</comment>
<organism evidence="12 13">
    <name type="scientific">Thermosipho melanesiensis</name>
    <dbReference type="NCBI Taxonomy" id="46541"/>
    <lineage>
        <taxon>Bacteria</taxon>
        <taxon>Thermotogati</taxon>
        <taxon>Thermotogota</taxon>
        <taxon>Thermotogae</taxon>
        <taxon>Thermotogales</taxon>
        <taxon>Fervidobacteriaceae</taxon>
        <taxon>Thermosipho</taxon>
    </lineage>
</organism>
<evidence type="ECO:0000256" key="10">
    <source>
        <dbReference type="HAMAP-Rule" id="MF_01569"/>
    </source>
</evidence>
<evidence type="ECO:0000256" key="4">
    <source>
        <dbReference type="ARBA" id="ARBA00022598"/>
    </source>
</evidence>
<keyword evidence="5 10" id="KW-0547">Nucleotide-binding</keyword>
<keyword evidence="7 10" id="KW-0648">Protein biosynthesis</keyword>
<dbReference type="Proteomes" id="UP000185490">
    <property type="component" value="Chromosome"/>
</dbReference>
<dbReference type="HAMAP" id="MF_01569">
    <property type="entry name" value="Pro_tRNA_synth_type1"/>
    <property type="match status" value="1"/>
</dbReference>
<keyword evidence="4 10" id="KW-0436">Ligase</keyword>
<dbReference type="PANTHER" id="PTHR42753">
    <property type="entry name" value="MITOCHONDRIAL RIBOSOME PROTEIN L39/PROLYL-TRNA LIGASE FAMILY MEMBER"/>
    <property type="match status" value="1"/>
</dbReference>
<dbReference type="InterPro" id="IPR004154">
    <property type="entry name" value="Anticodon-bd"/>
</dbReference>
<dbReference type="SUPFAM" id="SSF52954">
    <property type="entry name" value="Class II aaRS ABD-related"/>
    <property type="match status" value="1"/>
</dbReference>
<dbReference type="EC" id="6.1.1.15" evidence="10"/>
<keyword evidence="13" id="KW-1185">Reference proteome</keyword>
<dbReference type="InterPro" id="IPR044140">
    <property type="entry name" value="ProRS_anticodon_short"/>
</dbReference>
<proteinExistence type="inferred from homology"/>
<dbReference type="InterPro" id="IPR002316">
    <property type="entry name" value="Pro-tRNA-ligase_IIa"/>
</dbReference>
<reference evidence="12 13" key="1">
    <citation type="submission" date="2014-02" db="EMBL/GenBank/DDBJ databases">
        <title>Diversity of Thermotogales isolates from hydrothermal vents.</title>
        <authorList>
            <person name="Haverkamp T.H.A."/>
            <person name="Lossouarn J."/>
            <person name="Geslin C."/>
            <person name="Nesbo C.L."/>
        </authorList>
    </citation>
    <scope>NUCLEOTIDE SEQUENCE [LARGE SCALE GENOMIC DNA]</scope>
    <source>
        <strain evidence="12 13">431</strain>
    </source>
</reference>
<protein>
    <recommendedName>
        <fullName evidence="10">Proline--tRNA ligase</fullName>
        <ecNumber evidence="10">6.1.1.15</ecNumber>
    </recommendedName>
    <alternativeName>
        <fullName evidence="10">Prolyl-tRNA synthetase</fullName>
        <shortName evidence="10">ProRS</shortName>
    </alternativeName>
</protein>
<evidence type="ECO:0000313" key="12">
    <source>
        <dbReference type="EMBL" id="APT73149.1"/>
    </source>
</evidence>
<dbReference type="EMBL" id="CP007389">
    <property type="protein sequence ID" value="APT73149.1"/>
    <property type="molecule type" value="Genomic_DNA"/>
</dbReference>
<dbReference type="InterPro" id="IPR004500">
    <property type="entry name" value="Pro-tRNA-synth_IIa_bac-type"/>
</dbReference>
<dbReference type="InterPro" id="IPR050062">
    <property type="entry name" value="Pro-tRNA_synthetase"/>
</dbReference>
<evidence type="ECO:0000256" key="1">
    <source>
        <dbReference type="ARBA" id="ARBA00004496"/>
    </source>
</evidence>
<comment type="function">
    <text evidence="10">Catalyzes the attachment of proline to tRNA(Pro) in a two-step reaction: proline is first activated by ATP to form Pro-AMP and then transferred to the acceptor end of tRNA(Pro). As ProRS can inadvertently accommodate and process non-cognate amino acids such as alanine and cysteine, to avoid such errors it has two additional distinct editing activities against alanine. One activity is designated as 'pretransfer' editing and involves the tRNA(Pro)-independent hydrolysis of activated Ala-AMP. The other activity is designated 'posttransfer' editing and involves deacylation of mischarged Ala-tRNA(Pro). The misacylated Cys-tRNA(Pro) is not edited by ProRS.</text>
</comment>
<dbReference type="InterPro" id="IPR007214">
    <property type="entry name" value="YbaK/aa-tRNA-synth-assoc-dom"/>
</dbReference>
<dbReference type="Pfam" id="PF00587">
    <property type="entry name" value="tRNA-synt_2b"/>
    <property type="match status" value="1"/>
</dbReference>
<comment type="similarity">
    <text evidence="10">Belongs to the class-II aminoacyl-tRNA synthetase family. ProS type 1 subfamily.</text>
</comment>
<evidence type="ECO:0000256" key="7">
    <source>
        <dbReference type="ARBA" id="ARBA00022917"/>
    </source>
</evidence>
<keyword evidence="6 10" id="KW-0067">ATP-binding</keyword>
<dbReference type="PRINTS" id="PR01046">
    <property type="entry name" value="TRNASYNTHPRO"/>
</dbReference>
<dbReference type="CDD" id="cd04334">
    <property type="entry name" value="ProRS-INS"/>
    <property type="match status" value="1"/>
</dbReference>
<evidence type="ECO:0000256" key="8">
    <source>
        <dbReference type="ARBA" id="ARBA00023146"/>
    </source>
</evidence>
<dbReference type="NCBIfam" id="NF006625">
    <property type="entry name" value="PRK09194.1"/>
    <property type="match status" value="1"/>
</dbReference>
<dbReference type="InterPro" id="IPR006195">
    <property type="entry name" value="aa-tRNA-synth_II"/>
</dbReference>
<dbReference type="SUPFAM" id="SSF55681">
    <property type="entry name" value="Class II aaRS and biotin synthetases"/>
    <property type="match status" value="1"/>
</dbReference>
<dbReference type="InterPro" id="IPR033730">
    <property type="entry name" value="ProRS_core_prok"/>
</dbReference>
<comment type="domain">
    <text evidence="10">Consists of three domains: the N-terminal catalytic domain, the editing domain and the C-terminal anticodon-binding domain.</text>
</comment>
<evidence type="ECO:0000256" key="9">
    <source>
        <dbReference type="ARBA" id="ARBA00047671"/>
    </source>
</evidence>
<evidence type="ECO:0000256" key="3">
    <source>
        <dbReference type="ARBA" id="ARBA00022490"/>
    </source>
</evidence>
<evidence type="ECO:0000313" key="13">
    <source>
        <dbReference type="Proteomes" id="UP000185490"/>
    </source>
</evidence>
<evidence type="ECO:0000256" key="2">
    <source>
        <dbReference type="ARBA" id="ARBA00011738"/>
    </source>
</evidence>
<name>A0ABM6GC87_9BACT</name>
<sequence length="564" mass="64461">MRFSQLYAPTLRENPADAEIPSQALLQRAGFIRKIAAGVYTYLPLARRTLLKIENIVREEMDRIGAQEILMPIIQPAELWIKSGRWDDYGPEMMKLKDRHNRDFTLGPTHEELVTELVKNELNSYKQLPVTLYQIANKYRDEIRPRFGVLRAREFIMKDAYSFHDSWESLDEVYKKFKEAYSRILERIGLRYTVIEASSGAIGGKESHEFVAFAEYGESNILYCDCGYAGSDEKVPYMGEYEVFDEDEKERELVHTPNVRTVEEVAQYLGVEIKRIVKSLIFKGRDGYVMVLVPGNRELNFEKLKAYLGDQSLQMALPENILEDFGVPIGFLGPVGISNVKIVADKGIKYMKNFVVGGMKKNYHYINVNLERDFQVEEWADLVVVNPGEPCPVCGKPLKSERGIELGHIFKLGTKYSETMDVKYMNKDGKMKPFIMGCYGWGISRTLGAIVEQLHDDNGIIWPVSVAPYEVVITVVGKENEKSFAEKLYRYLLDKGVDVLIDDRDVSPGVKFKDADLIGFPLRITIGKSYKDGKVELKERVGNVTIIEADEEVILKNVQHILKR</sequence>
<dbReference type="SUPFAM" id="SSF55826">
    <property type="entry name" value="YbaK/ProRS associated domain"/>
    <property type="match status" value="1"/>
</dbReference>
<dbReference type="CDD" id="cd00861">
    <property type="entry name" value="ProRS_anticodon_short"/>
    <property type="match status" value="1"/>
</dbReference>
<dbReference type="InterPro" id="IPR002314">
    <property type="entry name" value="aa-tRNA-synt_IIb"/>
</dbReference>
<dbReference type="PROSITE" id="PS50862">
    <property type="entry name" value="AA_TRNA_LIGASE_II"/>
    <property type="match status" value="1"/>
</dbReference>
<dbReference type="PANTHER" id="PTHR42753:SF2">
    <property type="entry name" value="PROLINE--TRNA LIGASE"/>
    <property type="match status" value="1"/>
</dbReference>
<dbReference type="InterPro" id="IPR036754">
    <property type="entry name" value="YbaK/aa-tRNA-synt-asso_dom_sf"/>
</dbReference>
<dbReference type="InterPro" id="IPR036621">
    <property type="entry name" value="Anticodon-bd_dom_sf"/>
</dbReference>
<feature type="domain" description="Aminoacyl-transfer RNA synthetases class-II family profile" evidence="11">
    <location>
        <begin position="52"/>
        <end position="463"/>
    </location>
</feature>
<dbReference type="Gene3D" id="3.30.930.10">
    <property type="entry name" value="Bira Bifunctional Protein, Domain 2"/>
    <property type="match status" value="2"/>
</dbReference>
<dbReference type="Pfam" id="PF04073">
    <property type="entry name" value="tRNA_edit"/>
    <property type="match status" value="1"/>
</dbReference>
<accession>A0ABM6GC87</accession>
<dbReference type="CDD" id="cd00779">
    <property type="entry name" value="ProRS_core_prok"/>
    <property type="match status" value="1"/>
</dbReference>
<gene>
    <name evidence="10" type="primary">proS</name>
    <name evidence="12" type="ORF">BW47_00365</name>
</gene>
<keyword evidence="8 10" id="KW-0030">Aminoacyl-tRNA synthetase</keyword>